<evidence type="ECO:0000259" key="11">
    <source>
        <dbReference type="PROSITE" id="PS51030"/>
    </source>
</evidence>
<dbReference type="PROSITE" id="PS00031">
    <property type="entry name" value="NUCLEAR_REC_DBD_1"/>
    <property type="match status" value="1"/>
</dbReference>
<dbReference type="GO" id="GO:0008270">
    <property type="term" value="F:zinc ion binding"/>
    <property type="evidence" value="ECO:0007669"/>
    <property type="project" value="UniProtKB-KW"/>
</dbReference>
<dbReference type="PANTHER" id="PTHR24086:SF25">
    <property type="entry name" value="NUCLEAR HORMONE RECEPTOR FTZ-F1 BETA"/>
    <property type="match status" value="1"/>
</dbReference>
<evidence type="ECO:0000256" key="10">
    <source>
        <dbReference type="SAM" id="MobiDB-lite"/>
    </source>
</evidence>
<evidence type="ECO:0000313" key="12">
    <source>
        <dbReference type="EMBL" id="KAJ9591687.1"/>
    </source>
</evidence>
<dbReference type="PANTHER" id="PTHR24086">
    <property type="entry name" value="NUCLEAR RECEPTOR SUBFAMILY 5 GROUP A"/>
    <property type="match status" value="1"/>
</dbReference>
<protein>
    <recommendedName>
        <fullName evidence="11">Nuclear receptor domain-containing protein</fullName>
    </recommendedName>
</protein>
<dbReference type="SUPFAM" id="SSF57716">
    <property type="entry name" value="Glucocorticoid receptor-like (DNA-binding domain)"/>
    <property type="match status" value="1"/>
</dbReference>
<dbReference type="InterPro" id="IPR013088">
    <property type="entry name" value="Znf_NHR/GATA"/>
</dbReference>
<dbReference type="Proteomes" id="UP001233999">
    <property type="component" value="Unassembled WGS sequence"/>
</dbReference>
<name>A0AAD8EJD0_DIPPU</name>
<feature type="domain" description="Nuclear receptor" evidence="11">
    <location>
        <begin position="487"/>
        <end position="562"/>
    </location>
</feature>
<keyword evidence="5" id="KW-0805">Transcription regulation</keyword>
<gene>
    <name evidence="12" type="ORF">L9F63_001774</name>
</gene>
<keyword evidence="8" id="KW-0675">Receptor</keyword>
<proteinExistence type="predicted"/>
<dbReference type="SMART" id="SM00399">
    <property type="entry name" value="ZnF_C4"/>
    <property type="match status" value="1"/>
</dbReference>
<keyword evidence="2" id="KW-0479">Metal-binding</keyword>
<dbReference type="Gene3D" id="3.30.50.10">
    <property type="entry name" value="Erythroid Transcription Factor GATA-1, subunit A"/>
    <property type="match status" value="1"/>
</dbReference>
<evidence type="ECO:0000256" key="2">
    <source>
        <dbReference type="ARBA" id="ARBA00022723"/>
    </source>
</evidence>
<feature type="compositionally biased region" description="Polar residues" evidence="10">
    <location>
        <begin position="351"/>
        <end position="376"/>
    </location>
</feature>
<feature type="compositionally biased region" description="Low complexity" evidence="10">
    <location>
        <begin position="339"/>
        <end position="350"/>
    </location>
</feature>
<keyword evidence="3" id="KW-0863">Zinc-finger</keyword>
<evidence type="ECO:0000256" key="4">
    <source>
        <dbReference type="ARBA" id="ARBA00022833"/>
    </source>
</evidence>
<dbReference type="AlphaFoldDB" id="A0AAD8EJD0"/>
<dbReference type="InterPro" id="IPR001628">
    <property type="entry name" value="Znf_hrmn_rcpt"/>
</dbReference>
<feature type="compositionally biased region" description="Low complexity" evidence="10">
    <location>
        <begin position="1"/>
        <end position="17"/>
    </location>
</feature>
<keyword evidence="7" id="KW-0804">Transcription</keyword>
<accession>A0AAD8EJD0</accession>
<feature type="region of interest" description="Disordered" evidence="10">
    <location>
        <begin position="1"/>
        <end position="40"/>
    </location>
</feature>
<reference evidence="12" key="1">
    <citation type="journal article" date="2023" name="IScience">
        <title>Live-bearing cockroach genome reveals convergent evolutionary mechanisms linked to viviparity in insects and beyond.</title>
        <authorList>
            <person name="Fouks B."/>
            <person name="Harrison M.C."/>
            <person name="Mikhailova A.A."/>
            <person name="Marchal E."/>
            <person name="English S."/>
            <person name="Carruthers M."/>
            <person name="Jennings E.C."/>
            <person name="Chiamaka E.L."/>
            <person name="Frigard R.A."/>
            <person name="Pippel M."/>
            <person name="Attardo G.M."/>
            <person name="Benoit J.B."/>
            <person name="Bornberg-Bauer E."/>
            <person name="Tobe S.S."/>
        </authorList>
    </citation>
    <scope>NUCLEOTIDE SEQUENCE</scope>
    <source>
        <strain evidence="12">Stay&amp;Tobe</strain>
    </source>
</reference>
<keyword evidence="6" id="KW-0238">DNA-binding</keyword>
<evidence type="ECO:0000256" key="7">
    <source>
        <dbReference type="ARBA" id="ARBA00023163"/>
    </source>
</evidence>
<dbReference type="GO" id="GO:0043565">
    <property type="term" value="F:sequence-specific DNA binding"/>
    <property type="evidence" value="ECO:0007669"/>
    <property type="project" value="InterPro"/>
</dbReference>
<comment type="caution">
    <text evidence="12">The sequence shown here is derived from an EMBL/GenBank/DDBJ whole genome shotgun (WGS) entry which is preliminary data.</text>
</comment>
<organism evidence="12 13">
    <name type="scientific">Diploptera punctata</name>
    <name type="common">Pacific beetle cockroach</name>
    <dbReference type="NCBI Taxonomy" id="6984"/>
    <lineage>
        <taxon>Eukaryota</taxon>
        <taxon>Metazoa</taxon>
        <taxon>Ecdysozoa</taxon>
        <taxon>Arthropoda</taxon>
        <taxon>Hexapoda</taxon>
        <taxon>Insecta</taxon>
        <taxon>Pterygota</taxon>
        <taxon>Neoptera</taxon>
        <taxon>Polyneoptera</taxon>
        <taxon>Dictyoptera</taxon>
        <taxon>Blattodea</taxon>
        <taxon>Blaberoidea</taxon>
        <taxon>Blaberidae</taxon>
        <taxon>Diplopterinae</taxon>
        <taxon>Diploptera</taxon>
    </lineage>
</organism>
<keyword evidence="4" id="KW-0862">Zinc</keyword>
<dbReference type="EMBL" id="JASPKZ010003860">
    <property type="protein sequence ID" value="KAJ9591687.1"/>
    <property type="molecule type" value="Genomic_DNA"/>
</dbReference>
<reference evidence="12" key="2">
    <citation type="submission" date="2023-05" db="EMBL/GenBank/DDBJ databases">
        <authorList>
            <person name="Fouks B."/>
        </authorList>
    </citation>
    <scope>NUCLEOTIDE SEQUENCE</scope>
    <source>
        <strain evidence="12">Stay&amp;Tobe</strain>
        <tissue evidence="12">Testes</tissue>
    </source>
</reference>
<evidence type="ECO:0000256" key="8">
    <source>
        <dbReference type="ARBA" id="ARBA00023170"/>
    </source>
</evidence>
<feature type="region of interest" description="Disordered" evidence="10">
    <location>
        <begin position="317"/>
        <end position="382"/>
    </location>
</feature>
<comment type="subcellular location">
    <subcellularLocation>
        <location evidence="1">Nucleus</location>
    </subcellularLocation>
</comment>
<keyword evidence="9" id="KW-0539">Nucleus</keyword>
<evidence type="ECO:0000256" key="6">
    <source>
        <dbReference type="ARBA" id="ARBA00023125"/>
    </source>
</evidence>
<dbReference type="Pfam" id="PF00105">
    <property type="entry name" value="zf-C4"/>
    <property type="match status" value="1"/>
</dbReference>
<evidence type="ECO:0000256" key="1">
    <source>
        <dbReference type="ARBA" id="ARBA00004123"/>
    </source>
</evidence>
<evidence type="ECO:0000313" key="13">
    <source>
        <dbReference type="Proteomes" id="UP001233999"/>
    </source>
</evidence>
<dbReference type="PRINTS" id="PR00047">
    <property type="entry name" value="STROIDFINGER"/>
</dbReference>
<dbReference type="PROSITE" id="PS51030">
    <property type="entry name" value="NUCLEAR_REC_DBD_2"/>
    <property type="match status" value="1"/>
</dbReference>
<dbReference type="CDD" id="cd07167">
    <property type="entry name" value="NR_DBD_Lrh-1_like"/>
    <property type="match status" value="1"/>
</dbReference>
<feature type="non-terminal residue" evidence="12">
    <location>
        <position position="639"/>
    </location>
</feature>
<evidence type="ECO:0000256" key="3">
    <source>
        <dbReference type="ARBA" id="ARBA00022771"/>
    </source>
</evidence>
<keyword evidence="13" id="KW-1185">Reference proteome</keyword>
<sequence>MNDTMDTTLTSSSVSVNNPLHHSPPAPHWGAPGGGVGIPCFNHQQHSQTPTGSAGTFVPGKTKSAVTTSGGVVLANSVMQQLKSSDAGSGGSVTSCSKDDSSVCGSSSVVTASSGSVTVISVQHGDKVHPEDGKNIKYYQSCNGSVILEQNAGKGDNVGLAMPVEEDNDDSGSDSEVSKIDFTGVNLRTKKKRVGCEDSQDGFEEPERPMSWEGELSDAEMSINHEETSMEDVQICGVQSSPPGQREEKHPFKFGENMMDKVLEHVRSQHHPPHAGPLSHNNSAASDLPLLVDKLLGNGNCYNTTPSHSPVLQQRHVGHHLKHSHAVPPTPSPDSAIHSAYSYSSPAQSPVTSRHGSSHGFSSPYTPSLSRNNSDASQYGGSQHSSCYSYSSVSVSPTQFSPTHSPIQSRHIHGHSGVIYGGISVPRTGLVNVGEDALQQDATASASEPNGNGDGILDEKMSSLAADLVQHSALAAPPGISRQQLINSPCPICGDKISGFHYGIFSCESCKGFFKRTVQNRKNYVCLRGSSCPVTIATRKKCPACRFEKCLKMGMKLEAIREDRTRGGRSTYQCSYTLPASLMVPPGSDPANHKLLAPSGDPQVKLEAPDVGVVAGSSGSTTSINSRHHEKLAVPQLLQ</sequence>
<dbReference type="FunFam" id="3.30.50.10:FF:000037">
    <property type="entry name" value="Nuclear hormone receptor FTZ-F1 beta"/>
    <property type="match status" value="1"/>
</dbReference>
<evidence type="ECO:0000256" key="5">
    <source>
        <dbReference type="ARBA" id="ARBA00023015"/>
    </source>
</evidence>
<dbReference type="GO" id="GO:0004879">
    <property type="term" value="F:nuclear receptor activity"/>
    <property type="evidence" value="ECO:0007669"/>
    <property type="project" value="InterPro"/>
</dbReference>
<dbReference type="GO" id="GO:0005634">
    <property type="term" value="C:nucleus"/>
    <property type="evidence" value="ECO:0007669"/>
    <property type="project" value="UniProtKB-SubCell"/>
</dbReference>
<evidence type="ECO:0000256" key="9">
    <source>
        <dbReference type="ARBA" id="ARBA00023242"/>
    </source>
</evidence>
<dbReference type="InterPro" id="IPR016355">
    <property type="entry name" value="NR5-like"/>
</dbReference>